<dbReference type="Pfam" id="PF08681">
    <property type="entry name" value="TacA1"/>
    <property type="match status" value="1"/>
</dbReference>
<dbReference type="InterPro" id="IPR010985">
    <property type="entry name" value="Ribbon_hlx_hlx"/>
</dbReference>
<evidence type="ECO:0008006" key="5">
    <source>
        <dbReference type="Google" id="ProtNLM"/>
    </source>
</evidence>
<dbReference type="Gene3D" id="1.20.5.780">
    <property type="entry name" value="Single helix bin"/>
    <property type="match status" value="1"/>
</dbReference>
<dbReference type="GO" id="GO:0006355">
    <property type="term" value="P:regulation of DNA-templated transcription"/>
    <property type="evidence" value="ECO:0007669"/>
    <property type="project" value="InterPro"/>
</dbReference>
<proteinExistence type="inferred from homology"/>
<dbReference type="RefSeq" id="WP_184258047.1">
    <property type="nucleotide sequence ID" value="NZ_JACHIO010000016.1"/>
</dbReference>
<evidence type="ECO:0000313" key="3">
    <source>
        <dbReference type="EMBL" id="MBB5065396.1"/>
    </source>
</evidence>
<reference evidence="3 4" key="1">
    <citation type="submission" date="2020-08" db="EMBL/GenBank/DDBJ databases">
        <title>Genomic Encyclopedia of Type Strains, Phase IV (KMG-V): Genome sequencing to study the core and pangenomes of soil and plant-associated prokaryotes.</title>
        <authorList>
            <person name="Whitman W."/>
        </authorList>
    </citation>
    <scope>NUCLEOTIDE SEQUENCE [LARGE SCALE GENOMIC DNA]</scope>
    <source>
        <strain evidence="3 4">X5P3</strain>
    </source>
</reference>
<protein>
    <recommendedName>
        <fullName evidence="5">DUF1778 domain-containing protein</fullName>
    </recommendedName>
</protein>
<dbReference type="SUPFAM" id="SSF47598">
    <property type="entry name" value="Ribbon-helix-helix"/>
    <property type="match status" value="1"/>
</dbReference>
<keyword evidence="1" id="KW-1277">Toxin-antitoxin system</keyword>
<dbReference type="InterPro" id="IPR014795">
    <property type="entry name" value="TacA_1-like"/>
</dbReference>
<gene>
    <name evidence="3" type="ORF">HDF15_003764</name>
</gene>
<organism evidence="3 4">
    <name type="scientific">Granulicella mallensis</name>
    <dbReference type="NCBI Taxonomy" id="940614"/>
    <lineage>
        <taxon>Bacteria</taxon>
        <taxon>Pseudomonadati</taxon>
        <taxon>Acidobacteriota</taxon>
        <taxon>Terriglobia</taxon>
        <taxon>Terriglobales</taxon>
        <taxon>Acidobacteriaceae</taxon>
        <taxon>Granulicella</taxon>
    </lineage>
</organism>
<name>A0A7W7ZU90_9BACT</name>
<evidence type="ECO:0000256" key="2">
    <source>
        <dbReference type="ARBA" id="ARBA00049988"/>
    </source>
</evidence>
<dbReference type="Proteomes" id="UP000584867">
    <property type="component" value="Unassembled WGS sequence"/>
</dbReference>
<dbReference type="EMBL" id="JACHIO010000016">
    <property type="protein sequence ID" value="MBB5065396.1"/>
    <property type="molecule type" value="Genomic_DNA"/>
</dbReference>
<sequence length="99" mass="10807">MSAPAPARKPLGVRATPEQHRLLTEAAAREHRSVSSFVLDAAIKAATAGPRELPPPQYSEEEAAAILKEAQAMFRKSNVYGHDLVEELFAERRADAERG</sequence>
<comment type="similarity">
    <text evidence="2">Belongs to the TacA antitoxin family.</text>
</comment>
<accession>A0A7W7ZU90</accession>
<evidence type="ECO:0000256" key="1">
    <source>
        <dbReference type="ARBA" id="ARBA00022649"/>
    </source>
</evidence>
<evidence type="ECO:0000313" key="4">
    <source>
        <dbReference type="Proteomes" id="UP000584867"/>
    </source>
</evidence>
<dbReference type="AlphaFoldDB" id="A0A7W7ZU90"/>
<comment type="caution">
    <text evidence="3">The sequence shown here is derived from an EMBL/GenBank/DDBJ whole genome shotgun (WGS) entry which is preliminary data.</text>
</comment>